<evidence type="ECO:0000313" key="10">
    <source>
        <dbReference type="Proteomes" id="UP000256645"/>
    </source>
</evidence>
<dbReference type="OrthoDB" id="10017208at2759"/>
<feature type="transmembrane region" description="Helical" evidence="7">
    <location>
        <begin position="52"/>
        <end position="73"/>
    </location>
</feature>
<evidence type="ECO:0000313" key="9">
    <source>
        <dbReference type="EMBL" id="RDW88378.1"/>
    </source>
</evidence>
<feature type="compositionally biased region" description="Polar residues" evidence="6">
    <location>
        <begin position="282"/>
        <end position="298"/>
    </location>
</feature>
<feature type="transmembrane region" description="Helical" evidence="7">
    <location>
        <begin position="181"/>
        <end position="204"/>
    </location>
</feature>
<dbReference type="InterPro" id="IPR049326">
    <property type="entry name" value="Rhodopsin_dom_fungi"/>
</dbReference>
<comment type="caution">
    <text evidence="9">The sequence shown here is derived from an EMBL/GenBank/DDBJ whole genome shotgun (WGS) entry which is preliminary data.</text>
</comment>
<dbReference type="Proteomes" id="UP000256645">
    <property type="component" value="Unassembled WGS sequence"/>
</dbReference>
<protein>
    <recommendedName>
        <fullName evidence="8">Rhodopsin domain-containing protein</fullName>
    </recommendedName>
</protein>
<evidence type="ECO:0000256" key="5">
    <source>
        <dbReference type="ARBA" id="ARBA00038359"/>
    </source>
</evidence>
<dbReference type="Pfam" id="PF20684">
    <property type="entry name" value="Fung_rhodopsin"/>
    <property type="match status" value="1"/>
</dbReference>
<proteinExistence type="inferred from homology"/>
<evidence type="ECO:0000256" key="4">
    <source>
        <dbReference type="ARBA" id="ARBA00023136"/>
    </source>
</evidence>
<feature type="transmembrane region" description="Helical" evidence="7">
    <location>
        <begin position="93"/>
        <end position="120"/>
    </location>
</feature>
<dbReference type="EMBL" id="PDLM01000001">
    <property type="protein sequence ID" value="RDW88378.1"/>
    <property type="molecule type" value="Genomic_DNA"/>
</dbReference>
<evidence type="ECO:0000256" key="1">
    <source>
        <dbReference type="ARBA" id="ARBA00004141"/>
    </source>
</evidence>
<evidence type="ECO:0000259" key="8">
    <source>
        <dbReference type="Pfam" id="PF20684"/>
    </source>
</evidence>
<feature type="transmembrane region" description="Helical" evidence="7">
    <location>
        <begin position="132"/>
        <end position="151"/>
    </location>
</feature>
<dbReference type="PANTHER" id="PTHR33048">
    <property type="entry name" value="PTH11-LIKE INTEGRAL MEMBRANE PROTEIN (AFU_ORTHOLOGUE AFUA_5G11245)"/>
    <property type="match status" value="1"/>
</dbReference>
<evidence type="ECO:0000256" key="3">
    <source>
        <dbReference type="ARBA" id="ARBA00022989"/>
    </source>
</evidence>
<name>A0A3D8SRF4_9HELO</name>
<dbReference type="GO" id="GO:0016020">
    <property type="term" value="C:membrane"/>
    <property type="evidence" value="ECO:0007669"/>
    <property type="project" value="UniProtKB-SubCell"/>
</dbReference>
<comment type="similarity">
    <text evidence="5">Belongs to the SAT4 family.</text>
</comment>
<keyword evidence="3 7" id="KW-1133">Transmembrane helix</keyword>
<feature type="transmembrane region" description="Helical" evidence="7">
    <location>
        <begin position="216"/>
        <end position="238"/>
    </location>
</feature>
<keyword evidence="4 7" id="KW-0472">Membrane</keyword>
<feature type="domain" description="Rhodopsin" evidence="8">
    <location>
        <begin position="36"/>
        <end position="275"/>
    </location>
</feature>
<reference evidence="9 10" key="1">
    <citation type="journal article" date="2018" name="IMA Fungus">
        <title>IMA Genome-F 9: Draft genome sequence of Annulohypoxylon stygium, Aspergillus mulundensis, Berkeleyomyces basicola (syn. Thielaviopsis basicola), Ceratocystis smalleyi, two Cercospora beticola strains, Coleophoma cylindrospora, Fusarium fracticaudum, Phialophora cf. hyalina, and Morchella septimelata.</title>
        <authorList>
            <person name="Wingfield B.D."/>
            <person name="Bills G.F."/>
            <person name="Dong Y."/>
            <person name="Huang W."/>
            <person name="Nel W.J."/>
            <person name="Swalarsk-Parry B.S."/>
            <person name="Vaghefi N."/>
            <person name="Wilken P.M."/>
            <person name="An Z."/>
            <person name="de Beer Z.W."/>
            <person name="De Vos L."/>
            <person name="Chen L."/>
            <person name="Duong T.A."/>
            <person name="Gao Y."/>
            <person name="Hammerbacher A."/>
            <person name="Kikkert J.R."/>
            <person name="Li Y."/>
            <person name="Li H."/>
            <person name="Li K."/>
            <person name="Li Q."/>
            <person name="Liu X."/>
            <person name="Ma X."/>
            <person name="Naidoo K."/>
            <person name="Pethybridge S.J."/>
            <person name="Sun J."/>
            <person name="Steenkamp E.T."/>
            <person name="van der Nest M.A."/>
            <person name="van Wyk S."/>
            <person name="Wingfield M.J."/>
            <person name="Xiong C."/>
            <person name="Yue Q."/>
            <person name="Zhang X."/>
        </authorList>
    </citation>
    <scope>NUCLEOTIDE SEQUENCE [LARGE SCALE GENOMIC DNA]</scope>
    <source>
        <strain evidence="9 10">BP6252</strain>
    </source>
</reference>
<sequence length="365" mass="40393">MGWTYNTVNPDAPTDAPKIVAVGVTFSVVSLIIVSLRLYVRVFMIKATGIDDWAIVATWFCALGFSIVTYLQTKWGLGLQHLSDMPNENYFNFGLLQYAGAPLYIASILGFKLSLLFSFLRIAVERSHRTAILILLVACTAFNFSFLMVQINLCQPISKQEAQLEWDPAVTGGSCLDSVPVYTIMASITIIFDVLIMLTPFPMLLKAQIQKQKKAILLGIFSLGIFITVIQIIRILTIKSLANAIDSSQLIMWSMVENNLGIIVASIPPLSPLIRSVREKTSSSGRTKNKSTPRGMSYAMQSMRTGNRDRDGHVVLGSGHDTMDGKDSNTVVVSGNLDNSSEEFIFPNSNHRIHQKTEVLITRDH</sequence>
<accession>A0A3D8SRF4</accession>
<dbReference type="AlphaFoldDB" id="A0A3D8SRF4"/>
<feature type="transmembrane region" description="Helical" evidence="7">
    <location>
        <begin position="20"/>
        <end position="40"/>
    </location>
</feature>
<gene>
    <name evidence="9" type="ORF">BP6252_00410</name>
</gene>
<evidence type="ECO:0000256" key="7">
    <source>
        <dbReference type="SAM" id="Phobius"/>
    </source>
</evidence>
<evidence type="ECO:0000256" key="6">
    <source>
        <dbReference type="SAM" id="MobiDB-lite"/>
    </source>
</evidence>
<dbReference type="PANTHER" id="PTHR33048:SF64">
    <property type="entry name" value="INTEGRAL MEMBRANE PROTEIN"/>
    <property type="match status" value="1"/>
</dbReference>
<feature type="region of interest" description="Disordered" evidence="6">
    <location>
        <begin position="278"/>
        <end position="298"/>
    </location>
</feature>
<keyword evidence="10" id="KW-1185">Reference proteome</keyword>
<evidence type="ECO:0000256" key="2">
    <source>
        <dbReference type="ARBA" id="ARBA00022692"/>
    </source>
</evidence>
<comment type="subcellular location">
    <subcellularLocation>
        <location evidence="1">Membrane</location>
        <topology evidence="1">Multi-pass membrane protein</topology>
    </subcellularLocation>
</comment>
<keyword evidence="2 7" id="KW-0812">Transmembrane</keyword>
<organism evidence="9 10">
    <name type="scientific">Coleophoma cylindrospora</name>
    <dbReference type="NCBI Taxonomy" id="1849047"/>
    <lineage>
        <taxon>Eukaryota</taxon>
        <taxon>Fungi</taxon>
        <taxon>Dikarya</taxon>
        <taxon>Ascomycota</taxon>
        <taxon>Pezizomycotina</taxon>
        <taxon>Leotiomycetes</taxon>
        <taxon>Helotiales</taxon>
        <taxon>Dermateaceae</taxon>
        <taxon>Coleophoma</taxon>
    </lineage>
</organism>
<dbReference type="InterPro" id="IPR052337">
    <property type="entry name" value="SAT4-like"/>
</dbReference>